<comment type="cofactor">
    <cofactor evidence="1">
        <name>FAD</name>
        <dbReference type="ChEBI" id="CHEBI:57692"/>
    </cofactor>
</comment>
<evidence type="ECO:0000259" key="6">
    <source>
        <dbReference type="PROSITE" id="PS51387"/>
    </source>
</evidence>
<evidence type="ECO:0000313" key="8">
    <source>
        <dbReference type="Proteomes" id="UP000664203"/>
    </source>
</evidence>
<evidence type="ECO:0000256" key="3">
    <source>
        <dbReference type="ARBA" id="ARBA00022630"/>
    </source>
</evidence>
<evidence type="ECO:0000256" key="2">
    <source>
        <dbReference type="ARBA" id="ARBA00005466"/>
    </source>
</evidence>
<dbReference type="PROSITE" id="PS51387">
    <property type="entry name" value="FAD_PCMH"/>
    <property type="match status" value="1"/>
</dbReference>
<evidence type="ECO:0000256" key="1">
    <source>
        <dbReference type="ARBA" id="ARBA00001974"/>
    </source>
</evidence>
<comment type="similarity">
    <text evidence="2">Belongs to the oxygen-dependent FAD-linked oxidoreductase family.</text>
</comment>
<dbReference type="SUPFAM" id="SSF56176">
    <property type="entry name" value="FAD-binding/transporter-associated domain-like"/>
    <property type="match status" value="1"/>
</dbReference>
<dbReference type="PANTHER" id="PTHR42973:SF39">
    <property type="entry name" value="FAD-BINDING PCMH-TYPE DOMAIN-CONTAINING PROTEIN"/>
    <property type="match status" value="1"/>
</dbReference>
<dbReference type="InterPro" id="IPR016169">
    <property type="entry name" value="FAD-bd_PCMH_sub2"/>
</dbReference>
<evidence type="ECO:0000256" key="4">
    <source>
        <dbReference type="ARBA" id="ARBA00022827"/>
    </source>
</evidence>
<dbReference type="Gene3D" id="3.30.465.10">
    <property type="match status" value="1"/>
</dbReference>
<dbReference type="OrthoDB" id="415825at2759"/>
<comment type="caution">
    <text evidence="7">The sequence shown here is derived from an EMBL/GenBank/DDBJ whole genome shotgun (WGS) entry which is preliminary data.</text>
</comment>
<accession>A0A8H3J4N4</accession>
<dbReference type="AlphaFoldDB" id="A0A8H3J4N4"/>
<gene>
    <name evidence="7" type="ORF">ALECFALPRED_008776</name>
</gene>
<dbReference type="GO" id="GO:0071949">
    <property type="term" value="F:FAD binding"/>
    <property type="evidence" value="ECO:0007669"/>
    <property type="project" value="InterPro"/>
</dbReference>
<proteinExistence type="inferred from homology"/>
<evidence type="ECO:0000313" key="7">
    <source>
        <dbReference type="EMBL" id="CAF9940617.1"/>
    </source>
</evidence>
<protein>
    <recommendedName>
        <fullName evidence="6">FAD-binding PCMH-type domain-containing protein</fullName>
    </recommendedName>
</protein>
<sequence length="367" mass="39413">MSLHQVKYCNKYDLSFLVQSRGNGWADTFHLGNCGFLIDISGLNKISFNSNKTQATIQGGALVQDMINAAFGNNTRFATPTCNCLGYLGAFLGGGITREMGLYGAGVDQIVSVNLVTASGQALQVDQTHNPDLWYAIRGAGANFGIVTSAIIKAYPIPQALNIAWEGAVTFADEKLESLIQAIHDLDLKPHMEIDFLFSTSGPPTYTPMITAIPFFLGNASAAEAAFAPILKVGPTSNGATELPYTEWGAFTASFCEKGERKPVYGVSLARQGLDAEIWRSVYDEYKGFVAAYPEAANSTILAEYYPIQKQVAIGSATSSYPFRDIPVHVAVIPLYANSSLDAAANAYGSRVRDLLRATDGLARNST</sequence>
<dbReference type="Proteomes" id="UP000664203">
    <property type="component" value="Unassembled WGS sequence"/>
</dbReference>
<dbReference type="InterPro" id="IPR050416">
    <property type="entry name" value="FAD-linked_Oxidoreductase"/>
</dbReference>
<reference evidence="7" key="1">
    <citation type="submission" date="2021-03" db="EMBL/GenBank/DDBJ databases">
        <authorList>
            <person name="Tagirdzhanova G."/>
        </authorList>
    </citation>
    <scope>NUCLEOTIDE SEQUENCE</scope>
</reference>
<name>A0A8H3J4N4_9LECA</name>
<keyword evidence="3" id="KW-0285">Flavoprotein</keyword>
<keyword evidence="4" id="KW-0274">FAD</keyword>
<dbReference type="InterPro" id="IPR036318">
    <property type="entry name" value="FAD-bd_PCMH-like_sf"/>
</dbReference>
<evidence type="ECO:0000256" key="5">
    <source>
        <dbReference type="ARBA" id="ARBA00023002"/>
    </source>
</evidence>
<organism evidence="7 8">
    <name type="scientific">Alectoria fallacina</name>
    <dbReference type="NCBI Taxonomy" id="1903189"/>
    <lineage>
        <taxon>Eukaryota</taxon>
        <taxon>Fungi</taxon>
        <taxon>Dikarya</taxon>
        <taxon>Ascomycota</taxon>
        <taxon>Pezizomycotina</taxon>
        <taxon>Lecanoromycetes</taxon>
        <taxon>OSLEUM clade</taxon>
        <taxon>Lecanoromycetidae</taxon>
        <taxon>Lecanorales</taxon>
        <taxon>Lecanorineae</taxon>
        <taxon>Parmeliaceae</taxon>
        <taxon>Alectoria</taxon>
    </lineage>
</organism>
<keyword evidence="5" id="KW-0560">Oxidoreductase</keyword>
<dbReference type="InterPro" id="IPR016166">
    <property type="entry name" value="FAD-bd_PCMH"/>
</dbReference>
<dbReference type="Gene3D" id="3.40.462.20">
    <property type="match status" value="1"/>
</dbReference>
<dbReference type="InterPro" id="IPR006094">
    <property type="entry name" value="Oxid_FAD_bind_N"/>
</dbReference>
<feature type="domain" description="FAD-binding PCMH-type" evidence="6">
    <location>
        <begin position="1"/>
        <end position="157"/>
    </location>
</feature>
<dbReference type="GO" id="GO:0016491">
    <property type="term" value="F:oxidoreductase activity"/>
    <property type="evidence" value="ECO:0007669"/>
    <property type="project" value="UniProtKB-KW"/>
</dbReference>
<keyword evidence="8" id="KW-1185">Reference proteome</keyword>
<dbReference type="PANTHER" id="PTHR42973">
    <property type="entry name" value="BINDING OXIDOREDUCTASE, PUTATIVE (AFU_ORTHOLOGUE AFUA_1G17690)-RELATED"/>
    <property type="match status" value="1"/>
</dbReference>
<dbReference type="EMBL" id="CAJPDR010000612">
    <property type="protein sequence ID" value="CAF9940617.1"/>
    <property type="molecule type" value="Genomic_DNA"/>
</dbReference>
<dbReference type="Pfam" id="PF01565">
    <property type="entry name" value="FAD_binding_4"/>
    <property type="match status" value="1"/>
</dbReference>